<sequence>MSSALARTSAATPADAKARAEVVTMRAGRVTVARVRGLPRLVADEVRRIGAVDRDLLTAALYHAGLAEAGRDEHRPRAKPGDLVVFDHDRPYDPAVIDARDVVVVALPGTMLGAGAGLVRRTVGRPQPCESGTRAVLAAFLSRLADHLDDLPGTAGEHLADALVCMLVTAVAETTTERVETTTERAGATTERAGATTDLFDRIRAHVLADLGDPELCVESVARRFAISPRHLHELFRRRGIAFAAWVRYERLARVRRDLRDPAMVTRTDRAIAARWGLRDAAHLSRALRREFGQTATEIRAKA</sequence>
<dbReference type="PANTHER" id="PTHR46796">
    <property type="entry name" value="HTH-TYPE TRANSCRIPTIONAL ACTIVATOR RHAS-RELATED"/>
    <property type="match status" value="1"/>
</dbReference>
<dbReference type="Proteomes" id="UP001500503">
    <property type="component" value="Unassembled WGS sequence"/>
</dbReference>
<evidence type="ECO:0000259" key="4">
    <source>
        <dbReference type="PROSITE" id="PS01124"/>
    </source>
</evidence>
<dbReference type="Pfam" id="PF14525">
    <property type="entry name" value="AraC_binding_2"/>
    <property type="match status" value="1"/>
</dbReference>
<dbReference type="SMART" id="SM00342">
    <property type="entry name" value="HTH_ARAC"/>
    <property type="match status" value="1"/>
</dbReference>
<evidence type="ECO:0000313" key="5">
    <source>
        <dbReference type="EMBL" id="GAA4501028.1"/>
    </source>
</evidence>
<keyword evidence="3" id="KW-0804">Transcription</keyword>
<protein>
    <recommendedName>
        <fullName evidence="4">HTH araC/xylS-type domain-containing protein</fullName>
    </recommendedName>
</protein>
<dbReference type="Pfam" id="PF12833">
    <property type="entry name" value="HTH_18"/>
    <property type="match status" value="1"/>
</dbReference>
<dbReference type="Gene3D" id="1.10.10.60">
    <property type="entry name" value="Homeodomain-like"/>
    <property type="match status" value="1"/>
</dbReference>
<accession>A0ABP8QCA6</accession>
<reference evidence="6" key="1">
    <citation type="journal article" date="2019" name="Int. J. Syst. Evol. Microbiol.">
        <title>The Global Catalogue of Microorganisms (GCM) 10K type strain sequencing project: providing services to taxonomists for standard genome sequencing and annotation.</title>
        <authorList>
            <consortium name="The Broad Institute Genomics Platform"/>
            <consortium name="The Broad Institute Genome Sequencing Center for Infectious Disease"/>
            <person name="Wu L."/>
            <person name="Ma J."/>
        </authorList>
    </citation>
    <scope>NUCLEOTIDE SEQUENCE [LARGE SCALE GENOMIC DNA]</scope>
    <source>
        <strain evidence="6">JCM 17933</strain>
    </source>
</reference>
<dbReference type="PANTHER" id="PTHR46796:SF6">
    <property type="entry name" value="ARAC SUBFAMILY"/>
    <property type="match status" value="1"/>
</dbReference>
<evidence type="ECO:0000313" key="6">
    <source>
        <dbReference type="Proteomes" id="UP001500503"/>
    </source>
</evidence>
<comment type="caution">
    <text evidence="5">The sequence shown here is derived from an EMBL/GenBank/DDBJ whole genome shotgun (WGS) entry which is preliminary data.</text>
</comment>
<proteinExistence type="predicted"/>
<gene>
    <name evidence="5" type="ORF">GCM10023191_050380</name>
</gene>
<feature type="domain" description="HTH araC/xylS-type" evidence="4">
    <location>
        <begin position="201"/>
        <end position="302"/>
    </location>
</feature>
<organism evidence="5 6">
    <name type="scientific">Actinoallomurus oryzae</name>
    <dbReference type="NCBI Taxonomy" id="502180"/>
    <lineage>
        <taxon>Bacteria</taxon>
        <taxon>Bacillati</taxon>
        <taxon>Actinomycetota</taxon>
        <taxon>Actinomycetes</taxon>
        <taxon>Streptosporangiales</taxon>
        <taxon>Thermomonosporaceae</taxon>
        <taxon>Actinoallomurus</taxon>
    </lineage>
</organism>
<dbReference type="EMBL" id="BAABHF010000025">
    <property type="protein sequence ID" value="GAA4501028.1"/>
    <property type="molecule type" value="Genomic_DNA"/>
</dbReference>
<keyword evidence="1" id="KW-0805">Transcription regulation</keyword>
<evidence type="ECO:0000256" key="3">
    <source>
        <dbReference type="ARBA" id="ARBA00023163"/>
    </source>
</evidence>
<dbReference type="RefSeq" id="WP_345467968.1">
    <property type="nucleotide sequence ID" value="NZ_BAABHF010000025.1"/>
</dbReference>
<dbReference type="InterPro" id="IPR018060">
    <property type="entry name" value="HTH_AraC"/>
</dbReference>
<name>A0ABP8QCA6_9ACTN</name>
<evidence type="ECO:0000256" key="2">
    <source>
        <dbReference type="ARBA" id="ARBA00023125"/>
    </source>
</evidence>
<dbReference type="PROSITE" id="PS01124">
    <property type="entry name" value="HTH_ARAC_FAMILY_2"/>
    <property type="match status" value="1"/>
</dbReference>
<dbReference type="InterPro" id="IPR050204">
    <property type="entry name" value="AraC_XylS_family_regulators"/>
</dbReference>
<evidence type="ECO:0000256" key="1">
    <source>
        <dbReference type="ARBA" id="ARBA00023015"/>
    </source>
</evidence>
<keyword evidence="2" id="KW-0238">DNA-binding</keyword>
<dbReference type="InterPro" id="IPR035418">
    <property type="entry name" value="AraC-bd_2"/>
</dbReference>
<keyword evidence="6" id="KW-1185">Reference proteome</keyword>